<feature type="compositionally biased region" description="Low complexity" evidence="1">
    <location>
        <begin position="488"/>
        <end position="497"/>
    </location>
</feature>
<accession>A0ABM8DXP1</accession>
<feature type="region of interest" description="Disordered" evidence="1">
    <location>
        <begin position="475"/>
        <end position="515"/>
    </location>
</feature>
<feature type="transmembrane region" description="Helical" evidence="2">
    <location>
        <begin position="252"/>
        <end position="271"/>
    </location>
</feature>
<keyword evidence="4" id="KW-1185">Reference proteome</keyword>
<dbReference type="RefSeq" id="WP_263795869.1">
    <property type="nucleotide sequence ID" value="NZ_AP027141.1"/>
</dbReference>
<keyword evidence="2" id="KW-0472">Membrane</keyword>
<keyword evidence="2" id="KW-0812">Transmembrane</keyword>
<evidence type="ECO:0000256" key="2">
    <source>
        <dbReference type="SAM" id="Phobius"/>
    </source>
</evidence>
<organism evidence="3 4">
    <name type="scientific">Microbacterium terricola</name>
    <dbReference type="NCBI Taxonomy" id="344163"/>
    <lineage>
        <taxon>Bacteria</taxon>
        <taxon>Bacillati</taxon>
        <taxon>Actinomycetota</taxon>
        <taxon>Actinomycetes</taxon>
        <taxon>Micrococcales</taxon>
        <taxon>Microbacteriaceae</taxon>
        <taxon>Microbacterium</taxon>
    </lineage>
</organism>
<protein>
    <recommendedName>
        <fullName evidence="5">Integral membrane protein</fullName>
    </recommendedName>
</protein>
<evidence type="ECO:0000313" key="4">
    <source>
        <dbReference type="Proteomes" id="UP001317779"/>
    </source>
</evidence>
<reference evidence="3 4" key="1">
    <citation type="submission" date="2022-12" db="EMBL/GenBank/DDBJ databases">
        <title>Microbacterium terricola strain KV-448 chromosome, complete genome.</title>
        <authorList>
            <person name="Oshima T."/>
            <person name="Moriya T."/>
            <person name="Bessho Y."/>
        </authorList>
    </citation>
    <scope>NUCLEOTIDE SEQUENCE [LARGE SCALE GENOMIC DNA]</scope>
    <source>
        <strain evidence="3 4">KV-448</strain>
    </source>
</reference>
<dbReference type="EMBL" id="AP027141">
    <property type="protein sequence ID" value="BDV30270.1"/>
    <property type="molecule type" value="Genomic_DNA"/>
</dbReference>
<feature type="transmembrane region" description="Helical" evidence="2">
    <location>
        <begin position="283"/>
        <end position="308"/>
    </location>
</feature>
<evidence type="ECO:0000256" key="1">
    <source>
        <dbReference type="SAM" id="MobiDB-lite"/>
    </source>
</evidence>
<keyword evidence="2" id="KW-1133">Transmembrane helix</keyword>
<proteinExistence type="predicted"/>
<feature type="transmembrane region" description="Helical" evidence="2">
    <location>
        <begin position="392"/>
        <end position="411"/>
    </location>
</feature>
<evidence type="ECO:0008006" key="5">
    <source>
        <dbReference type="Google" id="ProtNLM"/>
    </source>
</evidence>
<gene>
    <name evidence="3" type="ORF">Microterr_09300</name>
</gene>
<dbReference type="Proteomes" id="UP001317779">
    <property type="component" value="Chromosome"/>
</dbReference>
<evidence type="ECO:0000313" key="3">
    <source>
        <dbReference type="EMBL" id="BDV30270.1"/>
    </source>
</evidence>
<feature type="transmembrane region" description="Helical" evidence="2">
    <location>
        <begin position="320"/>
        <end position="348"/>
    </location>
</feature>
<sequence>MATTEIDDLRIELERLRAENAALKAADEVAPEAETPARSRRPGLWRAFVSALLIVVAGILVPVSVVGAWAQAQLVNEETFVSTFAPLADDPDVQALIVDKTTAAINEAIDVQAITDDLFDGIQSLDLPPRASSAIDLLREPAAAGVQNLIDGAVTRVVESDAFSAIWQRALLASHRALVAVATNDGSGVVVIDDQGQIGIQLGPIIESVKEALVDQGFGLAANIPEIDRTVVVAQADALLVVGSVYNLAVAVGWWLPVITLVLFALGILFARRRSTATLGVGVAIALGSGILAAALTSAGTILGLQAGNLGVPAATLETIYYAVAGAMRDTAIVLTFLGIVIAVSAWLSGRWAPAQRVRGVAGSLTSSARASLQSRGLDTGSFGGWLHQQRVLVRILILTLSIVLLFALRPLSIGDILLTVVLALIVWLIVELLQRVPDAVGAPFDETAVVPDIGVDPEPVDVVEVVEVVEPEAVVEPETVPEPEPAAAPEDSAVADSIPPATAPAPKKSRTPRR</sequence>
<name>A0ABM8DXP1_9MICO</name>
<feature type="transmembrane region" description="Helical" evidence="2">
    <location>
        <begin position="47"/>
        <end position="70"/>
    </location>
</feature>
<feature type="transmembrane region" description="Helical" evidence="2">
    <location>
        <begin position="417"/>
        <end position="434"/>
    </location>
</feature>